<reference evidence="4" key="1">
    <citation type="journal article" date="2019" name="Int. J. Syst. Evol. Microbiol.">
        <title>The Global Catalogue of Microorganisms (GCM) 10K type strain sequencing project: providing services to taxonomists for standard genome sequencing and annotation.</title>
        <authorList>
            <consortium name="The Broad Institute Genomics Platform"/>
            <consortium name="The Broad Institute Genome Sequencing Center for Infectious Disease"/>
            <person name="Wu L."/>
            <person name="Ma J."/>
        </authorList>
    </citation>
    <scope>NUCLEOTIDE SEQUENCE [LARGE SCALE GENOMIC DNA]</scope>
    <source>
        <strain evidence="4">CGMCC 1.6964</strain>
    </source>
</reference>
<keyword evidence="2" id="KW-0732">Signal</keyword>
<gene>
    <name evidence="3" type="ORF">GCM10010969_22090</name>
</gene>
<feature type="region of interest" description="Disordered" evidence="1">
    <location>
        <begin position="283"/>
        <end position="320"/>
    </location>
</feature>
<evidence type="ECO:0000256" key="2">
    <source>
        <dbReference type="SAM" id="SignalP"/>
    </source>
</evidence>
<proteinExistence type="predicted"/>
<dbReference type="Proteomes" id="UP000606653">
    <property type="component" value="Unassembled WGS sequence"/>
</dbReference>
<keyword evidence="4" id="KW-1185">Reference proteome</keyword>
<feature type="signal peptide" evidence="2">
    <location>
        <begin position="1"/>
        <end position="32"/>
    </location>
</feature>
<dbReference type="EMBL" id="BMLN01000005">
    <property type="protein sequence ID" value="GGO00644.1"/>
    <property type="molecule type" value="Genomic_DNA"/>
</dbReference>
<protein>
    <recommendedName>
        <fullName evidence="5">Lipoprotein</fullName>
    </recommendedName>
</protein>
<evidence type="ECO:0008006" key="5">
    <source>
        <dbReference type="Google" id="ProtNLM"/>
    </source>
</evidence>
<dbReference type="InterPro" id="IPR046720">
    <property type="entry name" value="DUF6612"/>
</dbReference>
<dbReference type="Pfam" id="PF20316">
    <property type="entry name" value="DUF6612"/>
    <property type="match status" value="1"/>
</dbReference>
<evidence type="ECO:0000256" key="1">
    <source>
        <dbReference type="SAM" id="MobiDB-lite"/>
    </source>
</evidence>
<name>A0ABQ2L2T3_9BACL</name>
<comment type="caution">
    <text evidence="3">The sequence shown here is derived from an EMBL/GenBank/DDBJ whole genome shotgun (WGS) entry which is preliminary data.</text>
</comment>
<feature type="compositionally biased region" description="Basic and acidic residues" evidence="1">
    <location>
        <begin position="307"/>
        <end position="320"/>
    </location>
</feature>
<dbReference type="PROSITE" id="PS51257">
    <property type="entry name" value="PROKAR_LIPOPROTEIN"/>
    <property type="match status" value="1"/>
</dbReference>
<organism evidence="3 4">
    <name type="scientific">Saccharibacillus kuerlensis</name>
    <dbReference type="NCBI Taxonomy" id="459527"/>
    <lineage>
        <taxon>Bacteria</taxon>
        <taxon>Bacillati</taxon>
        <taxon>Bacillota</taxon>
        <taxon>Bacilli</taxon>
        <taxon>Bacillales</taxon>
        <taxon>Paenibacillaceae</taxon>
        <taxon>Saccharibacillus</taxon>
    </lineage>
</organism>
<evidence type="ECO:0000313" key="3">
    <source>
        <dbReference type="EMBL" id="GGO00644.1"/>
    </source>
</evidence>
<sequence>MYLAKGNRNRHYLTNVLKMSALSLLLFSAACTSDSGTSDNEKPSGETSQSAASVYDMAFEQAQALKSYSVQSKTNYTVTQNAAAEGEKAPDPVETAIDISGDVIAKPEVQYGLKIDTLAQGQQGSTEIYAAGSELYTKDSSGVWTAQKLEGTDEELSITTEMLDPAPLLEDLGQYKDSLQMTEDDKAYTLAFEASGEQAGALIQSALKRQLGDSEQSSQLSTLFQSGSEGTVNYTMVVNKESHQLDSSSVKVDTTLKINEQDLHITANSDGTYTSHNAVNEIAVPAEATAGADSQSTTSEEDAAAEDSTKTEEDTEKAGE</sequence>
<accession>A0ABQ2L2T3</accession>
<evidence type="ECO:0000313" key="4">
    <source>
        <dbReference type="Proteomes" id="UP000606653"/>
    </source>
</evidence>
<feature type="chain" id="PRO_5045479057" description="Lipoprotein" evidence="2">
    <location>
        <begin position="33"/>
        <end position="320"/>
    </location>
</feature>